<reference evidence="3" key="2">
    <citation type="submission" date="2015-01" db="EMBL/GenBank/DDBJ databases">
        <title>Evolutionary Origins and Diversification of the Mycorrhizal Mutualists.</title>
        <authorList>
            <consortium name="DOE Joint Genome Institute"/>
            <consortium name="Mycorrhizal Genomics Consortium"/>
            <person name="Kohler A."/>
            <person name="Kuo A."/>
            <person name="Nagy L.G."/>
            <person name="Floudas D."/>
            <person name="Copeland A."/>
            <person name="Barry K.W."/>
            <person name="Cichocki N."/>
            <person name="Veneault-Fourrey C."/>
            <person name="LaButti K."/>
            <person name="Lindquist E.A."/>
            <person name="Lipzen A."/>
            <person name="Lundell T."/>
            <person name="Morin E."/>
            <person name="Murat C."/>
            <person name="Riley R."/>
            <person name="Ohm R."/>
            <person name="Sun H."/>
            <person name="Tunlid A."/>
            <person name="Henrissat B."/>
            <person name="Grigoriev I.V."/>
            <person name="Hibbett D.S."/>
            <person name="Martin F."/>
        </authorList>
    </citation>
    <scope>NUCLEOTIDE SEQUENCE [LARGE SCALE GENOMIC DNA]</scope>
    <source>
        <strain evidence="3">MUT 4182</strain>
    </source>
</reference>
<name>A0A0C3LYA6_9AGAM</name>
<evidence type="ECO:0000256" key="1">
    <source>
        <dbReference type="SAM" id="MobiDB-lite"/>
    </source>
</evidence>
<dbReference type="EMBL" id="KN823024">
    <property type="protein sequence ID" value="KIO26412.1"/>
    <property type="molecule type" value="Genomic_DNA"/>
</dbReference>
<reference evidence="2 3" key="1">
    <citation type="submission" date="2014-04" db="EMBL/GenBank/DDBJ databases">
        <authorList>
            <consortium name="DOE Joint Genome Institute"/>
            <person name="Kuo A."/>
            <person name="Girlanda M."/>
            <person name="Perotto S."/>
            <person name="Kohler A."/>
            <person name="Nagy L.G."/>
            <person name="Floudas D."/>
            <person name="Copeland A."/>
            <person name="Barry K.W."/>
            <person name="Cichocki N."/>
            <person name="Veneault-Fourrey C."/>
            <person name="LaButti K."/>
            <person name="Lindquist E.A."/>
            <person name="Lipzen A."/>
            <person name="Lundell T."/>
            <person name="Morin E."/>
            <person name="Murat C."/>
            <person name="Sun H."/>
            <person name="Tunlid A."/>
            <person name="Henrissat B."/>
            <person name="Grigoriev I.V."/>
            <person name="Hibbett D.S."/>
            <person name="Martin F."/>
            <person name="Nordberg H.P."/>
            <person name="Cantor M.N."/>
            <person name="Hua S.X."/>
        </authorList>
    </citation>
    <scope>NUCLEOTIDE SEQUENCE [LARGE SCALE GENOMIC DNA]</scope>
    <source>
        <strain evidence="2 3">MUT 4182</strain>
    </source>
</reference>
<protein>
    <submittedName>
        <fullName evidence="2">Uncharacterized protein</fullName>
    </submittedName>
</protein>
<feature type="region of interest" description="Disordered" evidence="1">
    <location>
        <begin position="1"/>
        <end position="84"/>
    </location>
</feature>
<evidence type="ECO:0000313" key="3">
    <source>
        <dbReference type="Proteomes" id="UP000054248"/>
    </source>
</evidence>
<feature type="compositionally biased region" description="Low complexity" evidence="1">
    <location>
        <begin position="17"/>
        <end position="35"/>
    </location>
</feature>
<gene>
    <name evidence="2" type="ORF">M407DRAFT_7820</name>
</gene>
<accession>A0A0C3LYA6</accession>
<feature type="compositionally biased region" description="Basic and acidic residues" evidence="1">
    <location>
        <begin position="59"/>
        <end position="70"/>
    </location>
</feature>
<proteinExistence type="predicted"/>
<keyword evidence="3" id="KW-1185">Reference proteome</keyword>
<sequence>MGQIEHGVDGELQLLGDSSSESGSTDSDASSAGSDSDSEMVDADQQVREEMLQAAILESEQRNIHNAAREPDDDPNPFDGNPGAEKLFWNFLDHQIQEIHIPDGYPFLPWDEIDILKVGKRDVEIRLPEKVWAPRAIRWAQGLESMVHCMELIDSLSD</sequence>
<organism evidence="2 3">
    <name type="scientific">Tulasnella calospora MUT 4182</name>
    <dbReference type="NCBI Taxonomy" id="1051891"/>
    <lineage>
        <taxon>Eukaryota</taxon>
        <taxon>Fungi</taxon>
        <taxon>Dikarya</taxon>
        <taxon>Basidiomycota</taxon>
        <taxon>Agaricomycotina</taxon>
        <taxon>Agaricomycetes</taxon>
        <taxon>Cantharellales</taxon>
        <taxon>Tulasnellaceae</taxon>
        <taxon>Tulasnella</taxon>
    </lineage>
</organism>
<dbReference type="HOGENOM" id="CLU_1670676_0_0_1"/>
<dbReference type="AlphaFoldDB" id="A0A0C3LYA6"/>
<dbReference type="Proteomes" id="UP000054248">
    <property type="component" value="Unassembled WGS sequence"/>
</dbReference>
<evidence type="ECO:0000313" key="2">
    <source>
        <dbReference type="EMBL" id="KIO26412.1"/>
    </source>
</evidence>
<dbReference type="OrthoDB" id="3353107at2759"/>